<dbReference type="PROSITE" id="PS50084">
    <property type="entry name" value="KH_TYPE_1"/>
    <property type="match status" value="2"/>
</dbReference>
<evidence type="ECO:0000256" key="1">
    <source>
        <dbReference type="ARBA" id="ARBA00022737"/>
    </source>
</evidence>
<dbReference type="Proteomes" id="UP000321570">
    <property type="component" value="Unassembled WGS sequence"/>
</dbReference>
<feature type="region of interest" description="Disordered" evidence="3">
    <location>
        <begin position="428"/>
        <end position="449"/>
    </location>
</feature>
<feature type="compositionally biased region" description="Low complexity" evidence="3">
    <location>
        <begin position="521"/>
        <end position="530"/>
    </location>
</feature>
<dbReference type="STRING" id="6216.A0A0R3SVM1"/>
<dbReference type="AlphaFoldDB" id="A0A0R3SVM1"/>
<keyword evidence="8" id="KW-1185">Reference proteome</keyword>
<feature type="domain" description="K Homology" evidence="4">
    <location>
        <begin position="399"/>
        <end position="482"/>
    </location>
</feature>
<dbReference type="GO" id="GO:0003723">
    <property type="term" value="F:RNA binding"/>
    <property type="evidence" value="ECO:0007669"/>
    <property type="project" value="UniProtKB-UniRule"/>
</dbReference>
<feature type="region of interest" description="Disordered" evidence="3">
    <location>
        <begin position="492"/>
        <end position="530"/>
    </location>
</feature>
<keyword evidence="2" id="KW-0694">RNA-binding</keyword>
<feature type="compositionally biased region" description="Basic and acidic residues" evidence="3">
    <location>
        <begin position="430"/>
        <end position="442"/>
    </location>
</feature>
<reference evidence="9" key="1">
    <citation type="submission" date="2017-02" db="UniProtKB">
        <authorList>
            <consortium name="WormBaseParasite"/>
        </authorList>
    </citation>
    <scope>IDENTIFICATION</scope>
</reference>
<gene>
    <name evidence="5" type="ORF">HDID_LOCUS9634</name>
    <name evidence="6" type="ORF">WMSIL1_LOCUS4773</name>
</gene>
<reference evidence="6 8" key="3">
    <citation type="submission" date="2019-07" db="EMBL/GenBank/DDBJ databases">
        <authorList>
            <person name="Jastrzebski P J."/>
            <person name="Paukszto L."/>
            <person name="Jastrzebski P J."/>
        </authorList>
    </citation>
    <scope>NUCLEOTIDE SEQUENCE [LARGE SCALE GENOMIC DNA]</scope>
    <source>
        <strain evidence="6 8">WMS-il1</strain>
    </source>
</reference>
<evidence type="ECO:0000313" key="9">
    <source>
        <dbReference type="WBParaSite" id="HDID_0000963601-mRNA-1"/>
    </source>
</evidence>
<evidence type="ECO:0000256" key="2">
    <source>
        <dbReference type="PROSITE-ProRule" id="PRU00117"/>
    </source>
</evidence>
<evidence type="ECO:0000313" key="7">
    <source>
        <dbReference type="Proteomes" id="UP000274504"/>
    </source>
</evidence>
<evidence type="ECO:0000256" key="3">
    <source>
        <dbReference type="SAM" id="MobiDB-lite"/>
    </source>
</evidence>
<evidence type="ECO:0000313" key="8">
    <source>
        <dbReference type="Proteomes" id="UP000321570"/>
    </source>
</evidence>
<dbReference type="OrthoDB" id="6252399at2759"/>
<feature type="domain" description="K Homology" evidence="4">
    <location>
        <begin position="229"/>
        <end position="297"/>
    </location>
</feature>
<feature type="region of interest" description="Disordered" evidence="3">
    <location>
        <begin position="339"/>
        <end position="376"/>
    </location>
</feature>
<feature type="compositionally biased region" description="Polar residues" evidence="3">
    <location>
        <begin position="496"/>
        <end position="512"/>
    </location>
</feature>
<dbReference type="PANTHER" id="PTHR10288">
    <property type="entry name" value="KH DOMAIN CONTAINING RNA BINDING PROTEIN"/>
    <property type="match status" value="1"/>
</dbReference>
<dbReference type="InterPro" id="IPR036612">
    <property type="entry name" value="KH_dom_type_1_sf"/>
</dbReference>
<dbReference type="Pfam" id="PF00013">
    <property type="entry name" value="KH_1"/>
    <property type="match status" value="2"/>
</dbReference>
<feature type="compositionally biased region" description="Low complexity" evidence="3">
    <location>
        <begin position="822"/>
        <end position="832"/>
    </location>
</feature>
<evidence type="ECO:0000259" key="4">
    <source>
        <dbReference type="SMART" id="SM00322"/>
    </source>
</evidence>
<reference evidence="5 7" key="2">
    <citation type="submission" date="2018-11" db="EMBL/GenBank/DDBJ databases">
        <authorList>
            <consortium name="Pathogen Informatics"/>
        </authorList>
    </citation>
    <scope>NUCLEOTIDE SEQUENCE [LARGE SCALE GENOMIC DNA]</scope>
</reference>
<dbReference type="CDD" id="cd00105">
    <property type="entry name" value="KH-I"/>
    <property type="match status" value="1"/>
</dbReference>
<accession>A0A0R3SVM1</accession>
<dbReference type="Proteomes" id="UP000274504">
    <property type="component" value="Unassembled WGS sequence"/>
</dbReference>
<keyword evidence="1" id="KW-0677">Repeat</keyword>
<dbReference type="EMBL" id="CABIJS010000144">
    <property type="protein sequence ID" value="VUZ44674.1"/>
    <property type="molecule type" value="Genomic_DNA"/>
</dbReference>
<evidence type="ECO:0000313" key="5">
    <source>
        <dbReference type="EMBL" id="VDL62019.1"/>
    </source>
</evidence>
<protein>
    <submittedName>
        <fullName evidence="9">KH domain-containing protein</fullName>
    </submittedName>
</protein>
<dbReference type="WBParaSite" id="HDID_0000963601-mRNA-1">
    <property type="protein sequence ID" value="HDID_0000963601-mRNA-1"/>
    <property type="gene ID" value="HDID_0000963601"/>
</dbReference>
<sequence>MPSATTSANYDEDFLSERILNFTHNNDFLLNGSNFPGLNNTNHGYPSGSQKAYPSEKDFDTVSDCVSRNSPLHASYNGPSNFFTNKISNGMISSAFTTPNPGNKIMEEFHSLQNSPFYEKLQHYTNSNLCMQSNGGEPLYMSRRPPQRELFPTTTSNGWATGLPVPSGGLYPIDRLQYINYARSKGFIVGQELEHIKENSRRSTSHTYGRISVYFRNRYGETEAKTKASYLQLGVRVPTKDHVSEIVGKGGQKIKLIREETGALITTPGENEDHVFIIEAPPEIALKVAELIANRALEITQSKANASERRRGSTNSIPGCASLFNGNGITSATTINGGQRLISRSPDDLPNATIPSPSPLLKSPLTNGGNYSNENGFFSSNGNGLSNGGSNNSGTTRTLLARSKISVPQDMVGKIIGTQGSIITTIQKDTGTEIKSPPKEAARGPSATSEFEISAYQSQGMTVQDAEARVQQAKQLIGHLVMRQFERRYSEELDDNNTGNGSSAKSRNNSNGEDFDGNSGGKTTTNNTTSGVAWMWPDVQQMDAKEAQDVLDRILAESKSKTRRVKELQAAAASTTGSLPASPCGLVSGGNNSFAIEFFPTADKSAGSCQNSPFHQSRIPSHNNVFSANAATAPGSMNLFERRLTNVDFHSESEFPDNQHAGMCPNPLFWSNPGPRHSFSAGAPNVGDSTSPTLLRRHTMASAEPYKPNLHNTNNTNEASALDKHSEVELNVIQALENLGLGGDEVRNSCQDHPPGFTSHFPHVRHQSSSSTWPVPSFFPNSEQQEDLTARNSNIWSNAASVLSDHLSTAAATTHSVIPTAAASISSSSSGSVNRCGIIGEERRRPSPSNSTSTAPPESS</sequence>
<organism evidence="9">
    <name type="scientific">Hymenolepis diminuta</name>
    <name type="common">Rat tapeworm</name>
    <dbReference type="NCBI Taxonomy" id="6216"/>
    <lineage>
        <taxon>Eukaryota</taxon>
        <taxon>Metazoa</taxon>
        <taxon>Spiralia</taxon>
        <taxon>Lophotrochozoa</taxon>
        <taxon>Platyhelminthes</taxon>
        <taxon>Cestoda</taxon>
        <taxon>Eucestoda</taxon>
        <taxon>Cyclophyllidea</taxon>
        <taxon>Hymenolepididae</taxon>
        <taxon>Hymenolepis</taxon>
    </lineage>
</organism>
<dbReference type="Gene3D" id="3.30.1370.10">
    <property type="entry name" value="K Homology domain, type 1"/>
    <property type="match status" value="2"/>
</dbReference>
<dbReference type="EMBL" id="UYSG01011350">
    <property type="protein sequence ID" value="VDL62019.1"/>
    <property type="molecule type" value="Genomic_DNA"/>
</dbReference>
<feature type="compositionally biased region" description="Low complexity" evidence="3">
    <location>
        <begin position="847"/>
        <end position="860"/>
    </location>
</feature>
<evidence type="ECO:0000313" key="6">
    <source>
        <dbReference type="EMBL" id="VUZ44674.1"/>
    </source>
</evidence>
<dbReference type="InterPro" id="IPR004087">
    <property type="entry name" value="KH_dom"/>
</dbReference>
<dbReference type="SUPFAM" id="SSF54791">
    <property type="entry name" value="Eukaryotic type KH-domain (KH-domain type I)"/>
    <property type="match status" value="2"/>
</dbReference>
<dbReference type="SMART" id="SM00322">
    <property type="entry name" value="KH"/>
    <property type="match status" value="2"/>
</dbReference>
<name>A0A0R3SVM1_HYMDI</name>
<feature type="region of interest" description="Disordered" evidence="3">
    <location>
        <begin position="822"/>
        <end position="860"/>
    </location>
</feature>
<dbReference type="InterPro" id="IPR004088">
    <property type="entry name" value="KH_dom_type_1"/>
</dbReference>
<proteinExistence type="predicted"/>
<feature type="compositionally biased region" description="Low complexity" evidence="3">
    <location>
        <begin position="359"/>
        <end position="376"/>
    </location>
</feature>